<dbReference type="Proteomes" id="UP000577419">
    <property type="component" value="Unassembled WGS sequence"/>
</dbReference>
<dbReference type="InterPro" id="IPR051588">
    <property type="entry name" value="Cobalamin_Transport"/>
</dbReference>
<dbReference type="PANTHER" id="PTHR10559:SF18">
    <property type="entry name" value="TRANSCOBALAMIN II"/>
    <property type="match status" value="1"/>
</dbReference>
<gene>
    <name evidence="2" type="ORF">HA237_00625</name>
</gene>
<name>A0A7J4IUD3_9ARCH</name>
<dbReference type="Gene3D" id="2.170.130.30">
    <property type="match status" value="1"/>
</dbReference>
<dbReference type="Gene3D" id="1.50.10.20">
    <property type="match status" value="2"/>
</dbReference>
<dbReference type="Pfam" id="PF14478">
    <property type="entry name" value="DUF4430"/>
    <property type="match status" value="1"/>
</dbReference>
<dbReference type="PANTHER" id="PTHR10559">
    <property type="entry name" value="TRANSCOBALAMIN-1/GASTRIC INTRINSIC FACTOR"/>
    <property type="match status" value="1"/>
</dbReference>
<dbReference type="AlphaFoldDB" id="A0A7J4IUD3"/>
<evidence type="ECO:0000313" key="2">
    <source>
        <dbReference type="EMBL" id="HIH07855.1"/>
    </source>
</evidence>
<proteinExistence type="predicted"/>
<organism evidence="2 3">
    <name type="scientific">Candidatus Iainarchaeum sp</name>
    <dbReference type="NCBI Taxonomy" id="3101447"/>
    <lineage>
        <taxon>Archaea</taxon>
        <taxon>Candidatus Iainarchaeota</taxon>
        <taxon>Candidatus Iainarchaeia</taxon>
        <taxon>Candidatus Iainarchaeales</taxon>
        <taxon>Candidatus Iainarchaeaceae</taxon>
        <taxon>Candidatus Iainarchaeum</taxon>
    </lineage>
</organism>
<dbReference type="GO" id="GO:0003824">
    <property type="term" value="F:catalytic activity"/>
    <property type="evidence" value="ECO:0007669"/>
    <property type="project" value="InterPro"/>
</dbReference>
<feature type="domain" description="Transcobalamin-like C-terminal" evidence="1">
    <location>
        <begin position="77"/>
        <end position="127"/>
    </location>
</feature>
<reference evidence="3" key="1">
    <citation type="journal article" date="2020" name="bioRxiv">
        <title>A rank-normalized archaeal taxonomy based on genome phylogeny resolves widespread incomplete and uneven classifications.</title>
        <authorList>
            <person name="Rinke C."/>
            <person name="Chuvochina M."/>
            <person name="Mussig A.J."/>
            <person name="Chaumeil P.-A."/>
            <person name="Waite D.W."/>
            <person name="Whitman W.B."/>
            <person name="Parks D.H."/>
            <person name="Hugenholtz P."/>
        </authorList>
    </citation>
    <scope>NUCLEOTIDE SEQUENCE [LARGE SCALE GENOMIC DNA]</scope>
</reference>
<dbReference type="SUPFAM" id="SSF48239">
    <property type="entry name" value="Terpenoid cyclases/Protein prenyltransferases"/>
    <property type="match status" value="2"/>
</dbReference>
<evidence type="ECO:0000259" key="1">
    <source>
        <dbReference type="Pfam" id="PF14478"/>
    </source>
</evidence>
<dbReference type="InterPro" id="IPR027954">
    <property type="entry name" value="Transcobalamin-like_C"/>
</dbReference>
<protein>
    <submittedName>
        <fullName evidence="2">DUF4430 domain-containing protein</fullName>
    </submittedName>
</protein>
<dbReference type="CDD" id="cd00688">
    <property type="entry name" value="ISOPREN_C2_like"/>
    <property type="match status" value="2"/>
</dbReference>
<sequence>MKKVFLLFCVIFLLGAAYGKDVTVLYNFPMESGITDVSETVTIMEDANAFSAFVAVANQKSLGLDLQFFDFDGDGLKEAAFVNGVDGIRTSDDFSSYWQFSVNNAPAIVGISDYTPLDSDTVSLDYKEGKIEDAIEWLSDRQKENGEIGSNDFQSAFALMALGISADSNVVLPQAVIAKAQDYFIEKQESDASFGDGLQTALAVIALISTGRKLESFSVSGKTSIEKLAETQQEDGGFKSGTPSSDVDTTSWVIVAFSQAGEELPEKQGNSPIDYLLSVQQPGGSFGYNAYDSAGSVDFTEEAIIALAAAKHARDEAIENAIAWLSLQQDEEGCIVDGFRTALGGIAFSEWNETEKAEKTIECLNGLQNGDGSFGRKTNKSNAVDTAISVIALSGKTFPLSSDENWGSGSNDGFAGLNSVAKFIVEIENTGNVKAQNVKVALEGIPSSWVYSSSEGSIDFFESVLPGEKVVAEIFARLEGAGTFSVKAIVSSDTMLNEIESNKVELKVEEAALNAKLSLGS</sequence>
<comment type="caution">
    <text evidence="2">The sequence shown here is derived from an EMBL/GenBank/DDBJ whole genome shotgun (WGS) entry which is preliminary data.</text>
</comment>
<evidence type="ECO:0000313" key="3">
    <source>
        <dbReference type="Proteomes" id="UP000577419"/>
    </source>
</evidence>
<dbReference type="EMBL" id="DUFG01000005">
    <property type="protein sequence ID" value="HIH07855.1"/>
    <property type="molecule type" value="Genomic_DNA"/>
</dbReference>
<accession>A0A7J4IUD3</accession>
<dbReference type="InterPro" id="IPR008930">
    <property type="entry name" value="Terpenoid_cyclase/PrenylTrfase"/>
</dbReference>